<feature type="compositionally biased region" description="Basic and acidic residues" evidence="1">
    <location>
        <begin position="7"/>
        <end position="25"/>
    </location>
</feature>
<feature type="region of interest" description="Disordered" evidence="1">
    <location>
        <begin position="1"/>
        <end position="26"/>
    </location>
</feature>
<keyword evidence="3" id="KW-1185">Reference proteome</keyword>
<evidence type="ECO:0000256" key="1">
    <source>
        <dbReference type="SAM" id="MobiDB-lite"/>
    </source>
</evidence>
<accession>A0A9P9WK04</accession>
<comment type="caution">
    <text evidence="2">The sequence shown here is derived from an EMBL/GenBank/DDBJ whole genome shotgun (WGS) entry which is preliminary data.</text>
</comment>
<dbReference type="PANTHER" id="PTHR38703">
    <property type="entry name" value="CHROMOSOME 8, WHOLE GENOME SHOTGUN SEQUENCE"/>
    <property type="match status" value="1"/>
</dbReference>
<feature type="compositionally biased region" description="Polar residues" evidence="1">
    <location>
        <begin position="211"/>
        <end position="222"/>
    </location>
</feature>
<feature type="compositionally biased region" description="Polar residues" evidence="1">
    <location>
        <begin position="240"/>
        <end position="255"/>
    </location>
</feature>
<proteinExistence type="predicted"/>
<feature type="compositionally biased region" description="Basic and acidic residues" evidence="1">
    <location>
        <begin position="271"/>
        <end position="291"/>
    </location>
</feature>
<name>A0A9P9WK04_9PEZI</name>
<evidence type="ECO:0000313" key="2">
    <source>
        <dbReference type="EMBL" id="KAI1867479.1"/>
    </source>
</evidence>
<dbReference type="Proteomes" id="UP000829685">
    <property type="component" value="Unassembled WGS sequence"/>
</dbReference>
<evidence type="ECO:0000313" key="3">
    <source>
        <dbReference type="Proteomes" id="UP000829685"/>
    </source>
</evidence>
<dbReference type="AlphaFoldDB" id="A0A9P9WK04"/>
<dbReference type="PANTHER" id="PTHR38703:SF1">
    <property type="entry name" value="ALLERGEN"/>
    <property type="match status" value="1"/>
</dbReference>
<gene>
    <name evidence="2" type="ORF">JX265_007281</name>
</gene>
<protein>
    <recommendedName>
        <fullName evidence="4">Allergen</fullName>
    </recommendedName>
</protein>
<evidence type="ECO:0008006" key="4">
    <source>
        <dbReference type="Google" id="ProtNLM"/>
    </source>
</evidence>
<organism evidence="2 3">
    <name type="scientific">Neoarthrinium moseri</name>
    <dbReference type="NCBI Taxonomy" id="1658444"/>
    <lineage>
        <taxon>Eukaryota</taxon>
        <taxon>Fungi</taxon>
        <taxon>Dikarya</taxon>
        <taxon>Ascomycota</taxon>
        <taxon>Pezizomycotina</taxon>
        <taxon>Sordariomycetes</taxon>
        <taxon>Xylariomycetidae</taxon>
        <taxon>Amphisphaeriales</taxon>
        <taxon>Apiosporaceae</taxon>
        <taxon>Neoarthrinium</taxon>
    </lineage>
</organism>
<dbReference type="EMBL" id="JAFIMR010000018">
    <property type="protein sequence ID" value="KAI1867479.1"/>
    <property type="molecule type" value="Genomic_DNA"/>
</dbReference>
<sequence>MSSKLNKTKDTIRDFMGKSGHHDTTVDETLNPAVLHETVRPTQHEEVNTALDKEVHQDHYHHTVQPIHDREVLPEQHQHNVKNVQHREVDHRDNERTRNALSAEAAKFKDERVMKDTTRTQTHAPTVEGEHVHHHVHEVVQPVLHKETIQPNVVHTTVPIHETHHNEAQHHGTSTLPAMSADEYKRQGGTLGGNQTRHDAFEGCPDDRSGILSSGKHSQTEAMHQGSLRGVSGTEAQRGVSGTQSTTSRMQNQSGMGMADTRGANVTSMDKGVRHMRQDSGKGIEDSDIGDKLSTAASERTRNPSLLDKLNPMTDSTGDGKAGFMK</sequence>
<feature type="compositionally biased region" description="Basic and acidic residues" evidence="1">
    <location>
        <begin position="196"/>
        <end position="209"/>
    </location>
</feature>
<reference evidence="2" key="1">
    <citation type="submission" date="2021-03" db="EMBL/GenBank/DDBJ databases">
        <title>Revisited historic fungal species revealed as producer of novel bioactive compounds through whole genome sequencing and comparative genomics.</title>
        <authorList>
            <person name="Vignolle G.A."/>
            <person name="Hochenegger N."/>
            <person name="Mach R.L."/>
            <person name="Mach-Aigner A.R."/>
            <person name="Javad Rahimi M."/>
            <person name="Salim K.A."/>
            <person name="Chan C.M."/>
            <person name="Lim L.B.L."/>
            <person name="Cai F."/>
            <person name="Druzhinina I.S."/>
            <person name="U'Ren J.M."/>
            <person name="Derntl C."/>
        </authorList>
    </citation>
    <scope>NUCLEOTIDE SEQUENCE</scope>
    <source>
        <strain evidence="2">TUCIM 5799</strain>
    </source>
</reference>
<feature type="region of interest" description="Disordered" evidence="1">
    <location>
        <begin position="188"/>
        <end position="326"/>
    </location>
</feature>